<evidence type="ECO:0000256" key="2">
    <source>
        <dbReference type="ARBA" id="ARBA00022692"/>
    </source>
</evidence>
<keyword evidence="3 9" id="KW-1133">Transmembrane helix</keyword>
<keyword evidence="12" id="KW-1185">Reference proteome</keyword>
<keyword evidence="6 11" id="KW-0675">Receptor</keyword>
<dbReference type="GO" id="GO:0004930">
    <property type="term" value="F:G protein-coupled receptor activity"/>
    <property type="evidence" value="ECO:0007669"/>
    <property type="project" value="UniProtKB-KW"/>
</dbReference>
<protein>
    <submittedName>
        <fullName evidence="11">Somatostatin receptor type 3-like protein</fullName>
    </submittedName>
</protein>
<dbReference type="Proteomes" id="UP001279410">
    <property type="component" value="Unassembled WGS sequence"/>
</dbReference>
<dbReference type="Pfam" id="PF00001">
    <property type="entry name" value="7tm_1"/>
    <property type="match status" value="1"/>
</dbReference>
<reference evidence="11" key="1">
    <citation type="submission" date="2022-08" db="EMBL/GenBank/DDBJ databases">
        <title>Genome sequencing of akame (Lates japonicus).</title>
        <authorList>
            <person name="Hashiguchi Y."/>
            <person name="Takahashi H."/>
        </authorList>
    </citation>
    <scope>NUCLEOTIDE SEQUENCE</scope>
    <source>
        <strain evidence="11">Kochi</strain>
    </source>
</reference>
<organism evidence="11 12">
    <name type="scientific">Lates japonicus</name>
    <name type="common">Japanese lates</name>
    <dbReference type="NCBI Taxonomy" id="270547"/>
    <lineage>
        <taxon>Eukaryota</taxon>
        <taxon>Metazoa</taxon>
        <taxon>Chordata</taxon>
        <taxon>Craniata</taxon>
        <taxon>Vertebrata</taxon>
        <taxon>Euteleostomi</taxon>
        <taxon>Actinopterygii</taxon>
        <taxon>Neopterygii</taxon>
        <taxon>Teleostei</taxon>
        <taxon>Neoteleostei</taxon>
        <taxon>Acanthomorphata</taxon>
        <taxon>Carangaria</taxon>
        <taxon>Carangaria incertae sedis</taxon>
        <taxon>Centropomidae</taxon>
        <taxon>Lates</taxon>
    </lineage>
</organism>
<sequence>MEESFKNSTNSSRDVSCVCGPNQKVLLTLTDVITFLVGQPVIVKLLWITFTSTKTPDILNVNSAVFHNFQYLISIGHVIVLFALPSVHQDLLKFLFVYAQLGGPANLAFICMQRYVAVVHPTLYPLLNKYRIREACAVTVWLLSVPLAFASVFAGDTFPSATERMLKSFPFYVMVFMIGMTVRGTIRIMRTLKKSSPGNDKLHPAKKRAFKTIRATSIITMCFYVPATVFERFQFLGECVDGCIITPVCILLLSAASVVHPLFYLSTQGKLPCLKRGKKTT</sequence>
<dbReference type="PANTHER" id="PTHR24232">
    <property type="entry name" value="G-PROTEIN COUPLED RECEPTOR"/>
    <property type="match status" value="1"/>
</dbReference>
<proteinExistence type="predicted"/>
<evidence type="ECO:0000256" key="9">
    <source>
        <dbReference type="SAM" id="Phobius"/>
    </source>
</evidence>
<keyword evidence="8" id="KW-0807">Transducer</keyword>
<feature type="transmembrane region" description="Helical" evidence="9">
    <location>
        <begin position="244"/>
        <end position="265"/>
    </location>
</feature>
<feature type="transmembrane region" description="Helical" evidence="9">
    <location>
        <begin position="32"/>
        <end position="50"/>
    </location>
</feature>
<dbReference type="PANTHER" id="PTHR24232:SF85">
    <property type="entry name" value="G-PROTEIN COUPLED RECEPTOR 4"/>
    <property type="match status" value="1"/>
</dbReference>
<feature type="transmembrane region" description="Helical" evidence="9">
    <location>
        <begin position="169"/>
        <end position="188"/>
    </location>
</feature>
<dbReference type="Gene3D" id="1.20.1070.10">
    <property type="entry name" value="Rhodopsin 7-helix transmembrane proteins"/>
    <property type="match status" value="1"/>
</dbReference>
<dbReference type="GO" id="GO:0035025">
    <property type="term" value="P:positive regulation of Rho protein signal transduction"/>
    <property type="evidence" value="ECO:0007669"/>
    <property type="project" value="TreeGrafter"/>
</dbReference>
<feature type="transmembrane region" description="Helical" evidence="9">
    <location>
        <begin position="71"/>
        <end position="88"/>
    </location>
</feature>
<dbReference type="GO" id="GO:0007200">
    <property type="term" value="P:phospholipase C-activating G protein-coupled receptor signaling pathway"/>
    <property type="evidence" value="ECO:0007669"/>
    <property type="project" value="TreeGrafter"/>
</dbReference>
<evidence type="ECO:0000256" key="3">
    <source>
        <dbReference type="ARBA" id="ARBA00022989"/>
    </source>
</evidence>
<dbReference type="PROSITE" id="PS50262">
    <property type="entry name" value="G_PROTEIN_RECEP_F1_2"/>
    <property type="match status" value="1"/>
</dbReference>
<dbReference type="EMBL" id="BRZM01000037">
    <property type="protein sequence ID" value="GLD59368.1"/>
    <property type="molecule type" value="Genomic_DNA"/>
</dbReference>
<evidence type="ECO:0000313" key="11">
    <source>
        <dbReference type="EMBL" id="GLD59368.1"/>
    </source>
</evidence>
<evidence type="ECO:0000256" key="5">
    <source>
        <dbReference type="ARBA" id="ARBA00023136"/>
    </source>
</evidence>
<feature type="transmembrane region" description="Helical" evidence="9">
    <location>
        <begin position="135"/>
        <end position="154"/>
    </location>
</feature>
<dbReference type="AlphaFoldDB" id="A0AAD3MQT6"/>
<feature type="transmembrane region" description="Helical" evidence="9">
    <location>
        <begin position="209"/>
        <end position="229"/>
    </location>
</feature>
<feature type="transmembrane region" description="Helical" evidence="9">
    <location>
        <begin position="94"/>
        <end position="115"/>
    </location>
</feature>
<dbReference type="GO" id="GO:0005886">
    <property type="term" value="C:plasma membrane"/>
    <property type="evidence" value="ECO:0007669"/>
    <property type="project" value="TreeGrafter"/>
</dbReference>
<dbReference type="InterPro" id="IPR000276">
    <property type="entry name" value="GPCR_Rhodpsn"/>
</dbReference>
<accession>A0AAD3MQT6</accession>
<gene>
    <name evidence="11" type="ORF">AKAME5_001137100</name>
</gene>
<comment type="caution">
    <text evidence="11">The sequence shown here is derived from an EMBL/GenBank/DDBJ whole genome shotgun (WGS) entry which is preliminary data.</text>
</comment>
<evidence type="ECO:0000256" key="1">
    <source>
        <dbReference type="ARBA" id="ARBA00004141"/>
    </source>
</evidence>
<dbReference type="InterPro" id="IPR017452">
    <property type="entry name" value="GPCR_Rhodpsn_7TM"/>
</dbReference>
<keyword evidence="7" id="KW-0325">Glycoprotein</keyword>
<keyword evidence="4" id="KW-0297">G-protein coupled receptor</keyword>
<name>A0AAD3MQT6_LATJO</name>
<evidence type="ECO:0000256" key="8">
    <source>
        <dbReference type="ARBA" id="ARBA00023224"/>
    </source>
</evidence>
<evidence type="ECO:0000259" key="10">
    <source>
        <dbReference type="PROSITE" id="PS50262"/>
    </source>
</evidence>
<evidence type="ECO:0000256" key="6">
    <source>
        <dbReference type="ARBA" id="ARBA00023170"/>
    </source>
</evidence>
<comment type="subcellular location">
    <subcellularLocation>
        <location evidence="1">Membrane</location>
        <topology evidence="1">Multi-pass membrane protein</topology>
    </subcellularLocation>
</comment>
<evidence type="ECO:0000313" key="12">
    <source>
        <dbReference type="Proteomes" id="UP001279410"/>
    </source>
</evidence>
<keyword evidence="5 9" id="KW-0472">Membrane</keyword>
<dbReference type="CDD" id="cd00637">
    <property type="entry name" value="7tm_classA_rhodopsin-like"/>
    <property type="match status" value="1"/>
</dbReference>
<feature type="domain" description="G-protein coupled receptors family 1 profile" evidence="10">
    <location>
        <begin position="107"/>
        <end position="264"/>
    </location>
</feature>
<dbReference type="SUPFAM" id="SSF81321">
    <property type="entry name" value="Family A G protein-coupled receptor-like"/>
    <property type="match status" value="1"/>
</dbReference>
<keyword evidence="2 9" id="KW-0812">Transmembrane</keyword>
<evidence type="ECO:0000256" key="7">
    <source>
        <dbReference type="ARBA" id="ARBA00023180"/>
    </source>
</evidence>
<evidence type="ECO:0000256" key="4">
    <source>
        <dbReference type="ARBA" id="ARBA00023040"/>
    </source>
</evidence>